<accession>A0ABX7E860</accession>
<evidence type="ECO:0000256" key="3">
    <source>
        <dbReference type="ARBA" id="ARBA00022475"/>
    </source>
</evidence>
<evidence type="ECO:0000256" key="6">
    <source>
        <dbReference type="ARBA" id="ARBA00023136"/>
    </source>
</evidence>
<keyword evidence="7" id="KW-0812">Transmembrane</keyword>
<evidence type="ECO:0000256" key="5">
    <source>
        <dbReference type="ARBA" id="ARBA00022944"/>
    </source>
</evidence>
<proteinExistence type="inferred from homology"/>
<gene>
    <name evidence="8" type="ORF">I5776_05250</name>
</gene>
<keyword evidence="5" id="KW-0777">Teichoic acid biosynthesis</keyword>
<organism evidence="8 9">
    <name type="scientific">Heyndrickxia vini</name>
    <dbReference type="NCBI Taxonomy" id="1476025"/>
    <lineage>
        <taxon>Bacteria</taxon>
        <taxon>Bacillati</taxon>
        <taxon>Bacillota</taxon>
        <taxon>Bacilli</taxon>
        <taxon>Bacillales</taxon>
        <taxon>Bacillaceae</taxon>
        <taxon>Heyndrickxia</taxon>
    </lineage>
</organism>
<dbReference type="Proteomes" id="UP000595691">
    <property type="component" value="Chromosome"/>
</dbReference>
<dbReference type="EMBL" id="CP065425">
    <property type="protein sequence ID" value="QQZ11429.1"/>
    <property type="molecule type" value="Genomic_DNA"/>
</dbReference>
<dbReference type="PANTHER" id="PTHR37316">
    <property type="entry name" value="TEICHOIC ACID GLYCEROL-PHOSPHATE PRIMASE"/>
    <property type="match status" value="1"/>
</dbReference>
<evidence type="ECO:0000256" key="4">
    <source>
        <dbReference type="ARBA" id="ARBA00022679"/>
    </source>
</evidence>
<keyword evidence="3" id="KW-1003">Cell membrane</keyword>
<evidence type="ECO:0000256" key="1">
    <source>
        <dbReference type="ARBA" id="ARBA00004202"/>
    </source>
</evidence>
<evidence type="ECO:0000256" key="7">
    <source>
        <dbReference type="SAM" id="Phobius"/>
    </source>
</evidence>
<keyword evidence="4" id="KW-0808">Transferase</keyword>
<feature type="transmembrane region" description="Helical" evidence="7">
    <location>
        <begin position="7"/>
        <end position="26"/>
    </location>
</feature>
<dbReference type="Gene3D" id="3.40.50.12580">
    <property type="match status" value="1"/>
</dbReference>
<comment type="similarity">
    <text evidence="2">Belongs to the CDP-glycerol glycerophosphotransferase family.</text>
</comment>
<evidence type="ECO:0000313" key="8">
    <source>
        <dbReference type="EMBL" id="QQZ11429.1"/>
    </source>
</evidence>
<sequence>MIKDILILGYLLFFKFFFTIFSAMPLKNKTTFVVSFGDNAIFIYNEMLKQGFDSEIVFLYKQSCKYNFQQLENVVTNQFETFHPLKEIRSIYHLATSKFIIVDNYYGFLSSIKLKKEVECIQVWHAAGAIKKFGLQDQSTFKRSKKDIDRFNRVYNQFHKIVVGSNQMANIFIEAFNVKETQMMKTGVPRTDLFFNEPKMEEIRAKLFHDNPSLKNKTVVLYAPTFRDNQLDSQKIALDLQLMFERLGNEYVLLLRLHPAIKNNINLEEVFPGFVFDYSSYIDINELLIITDLLISDYSSVPYEFAFLERPMIFYAYDLEEYQRDRGLWETYERMVPGPIAENTLEIIELIEANSFNIQQIREFSYKWNEFSVGKSSEQLVKYLRDKSKANETN</sequence>
<keyword evidence="9" id="KW-1185">Reference proteome</keyword>
<evidence type="ECO:0000313" key="9">
    <source>
        <dbReference type="Proteomes" id="UP000595691"/>
    </source>
</evidence>
<name>A0ABX7E860_9BACI</name>
<reference evidence="8 9" key="1">
    <citation type="submission" date="2020-11" db="EMBL/GenBank/DDBJ databases">
        <title>Taxonomic evaluation of the Bacillus sporothermodurans group of bacteria based on whole genome sequences.</title>
        <authorList>
            <person name="Fiedler G."/>
            <person name="Herbstmann A.-D."/>
            <person name="Doll E."/>
            <person name="Wenning M."/>
            <person name="Brinks E."/>
            <person name="Kabisch J."/>
            <person name="Breitenwieser F."/>
            <person name="Lappann M."/>
            <person name="Boehnlein C."/>
            <person name="Franz C."/>
        </authorList>
    </citation>
    <scope>NUCLEOTIDE SEQUENCE [LARGE SCALE GENOMIC DNA]</scope>
    <source>
        <strain evidence="8 9">JCM 19841</strain>
    </source>
</reference>
<keyword evidence="7" id="KW-1133">Transmembrane helix</keyword>
<dbReference type="Gene3D" id="3.40.50.11820">
    <property type="match status" value="1"/>
</dbReference>
<comment type="subcellular location">
    <subcellularLocation>
        <location evidence="1">Cell membrane</location>
        <topology evidence="1">Peripheral membrane protein</topology>
    </subcellularLocation>
</comment>
<dbReference type="InterPro" id="IPR043149">
    <property type="entry name" value="TagF_N"/>
</dbReference>
<dbReference type="PANTHER" id="PTHR37316:SF1">
    <property type="entry name" value="TEICHOIC ACID GLYCEROL-PHOSPHATE PRIMASE"/>
    <property type="match status" value="1"/>
</dbReference>
<dbReference type="InterPro" id="IPR043148">
    <property type="entry name" value="TagF_C"/>
</dbReference>
<keyword evidence="6 7" id="KW-0472">Membrane</keyword>
<dbReference type="SUPFAM" id="SSF53756">
    <property type="entry name" value="UDP-Glycosyltransferase/glycogen phosphorylase"/>
    <property type="match status" value="1"/>
</dbReference>
<dbReference type="InterPro" id="IPR007554">
    <property type="entry name" value="Glycerophosphate_synth"/>
</dbReference>
<protein>
    <submittedName>
        <fullName evidence="8">CDP-glycerol glycerophosphotransferase family protein</fullName>
    </submittedName>
</protein>
<dbReference type="Pfam" id="PF04464">
    <property type="entry name" value="Glyphos_transf"/>
    <property type="match status" value="1"/>
</dbReference>
<evidence type="ECO:0000256" key="2">
    <source>
        <dbReference type="ARBA" id="ARBA00010488"/>
    </source>
</evidence>
<dbReference type="InterPro" id="IPR051612">
    <property type="entry name" value="Teichoic_Acid_Biosynth"/>
</dbReference>